<dbReference type="EMBL" id="SLXV01000048">
    <property type="protein sequence ID" value="TCP63651.1"/>
    <property type="molecule type" value="Genomic_DNA"/>
</dbReference>
<dbReference type="InterPro" id="IPR036615">
    <property type="entry name" value="Mur_ligase_C_dom_sf"/>
</dbReference>
<evidence type="ECO:0000256" key="13">
    <source>
        <dbReference type="ARBA" id="ARBA00022842"/>
    </source>
</evidence>
<keyword evidence="9 18" id="KW-0436">Ligase</keyword>
<evidence type="ECO:0000256" key="3">
    <source>
        <dbReference type="ARBA" id="ARBA00005150"/>
    </source>
</evidence>
<dbReference type="NCBIfam" id="TIGR01499">
    <property type="entry name" value="folC"/>
    <property type="match status" value="1"/>
</dbReference>
<evidence type="ECO:0000256" key="4">
    <source>
        <dbReference type="ARBA" id="ARBA00008276"/>
    </source>
</evidence>
<dbReference type="EC" id="6.3.2.12" evidence="6"/>
<dbReference type="PIRSF" id="PIRSF001563">
    <property type="entry name" value="Folylpolyglu_synth"/>
    <property type="match status" value="1"/>
</dbReference>
<dbReference type="GO" id="GO:0046656">
    <property type="term" value="P:folic acid biosynthetic process"/>
    <property type="evidence" value="ECO:0007669"/>
    <property type="project" value="UniProtKB-KW"/>
</dbReference>
<accession>A0A4R2RUN6</accession>
<comment type="pathway">
    <text evidence="3">Cofactor biosynthesis; tetrahydrofolylpolyglutamate biosynthesis.</text>
</comment>
<evidence type="ECO:0000256" key="11">
    <source>
        <dbReference type="ARBA" id="ARBA00022741"/>
    </source>
</evidence>
<dbReference type="PANTHER" id="PTHR11136">
    <property type="entry name" value="FOLYLPOLYGLUTAMATE SYNTHASE-RELATED"/>
    <property type="match status" value="1"/>
</dbReference>
<comment type="catalytic activity">
    <reaction evidence="16">
        <text>(6S)-5,6,7,8-tetrahydrofolyl-(gamma-L-Glu)(n) + L-glutamate + ATP = (6S)-5,6,7,8-tetrahydrofolyl-(gamma-L-Glu)(n+1) + ADP + phosphate + H(+)</text>
        <dbReference type="Rhea" id="RHEA:10580"/>
        <dbReference type="Rhea" id="RHEA-COMP:14738"/>
        <dbReference type="Rhea" id="RHEA-COMP:14740"/>
        <dbReference type="ChEBI" id="CHEBI:15378"/>
        <dbReference type="ChEBI" id="CHEBI:29985"/>
        <dbReference type="ChEBI" id="CHEBI:30616"/>
        <dbReference type="ChEBI" id="CHEBI:43474"/>
        <dbReference type="ChEBI" id="CHEBI:141005"/>
        <dbReference type="ChEBI" id="CHEBI:456216"/>
        <dbReference type="EC" id="6.3.2.17"/>
    </reaction>
</comment>
<evidence type="ECO:0000256" key="5">
    <source>
        <dbReference type="ARBA" id="ARBA00011245"/>
    </source>
</evidence>
<evidence type="ECO:0000256" key="17">
    <source>
        <dbReference type="ARBA" id="ARBA00049161"/>
    </source>
</evidence>
<dbReference type="Proteomes" id="UP000294746">
    <property type="component" value="Unassembled WGS sequence"/>
</dbReference>
<keyword evidence="13" id="KW-0460">Magnesium</keyword>
<dbReference type="InterPro" id="IPR001645">
    <property type="entry name" value="Folylpolyglutamate_synth"/>
</dbReference>
<keyword evidence="12 18" id="KW-0067">ATP-binding</keyword>
<dbReference type="InterPro" id="IPR013221">
    <property type="entry name" value="Mur_ligase_cen"/>
</dbReference>
<comment type="pathway">
    <text evidence="2">Cofactor biosynthesis; tetrahydrofolate biosynthesis; 7,8-dihydrofolate from 2-amino-4-hydroxy-6-hydroxymethyl-7,8-dihydropteridine diphosphate and 4-aminobenzoate: step 2/2.</text>
</comment>
<evidence type="ECO:0000256" key="16">
    <source>
        <dbReference type="ARBA" id="ARBA00047493"/>
    </source>
</evidence>
<evidence type="ECO:0000313" key="22">
    <source>
        <dbReference type="Proteomes" id="UP000294746"/>
    </source>
</evidence>
<evidence type="ECO:0000259" key="19">
    <source>
        <dbReference type="Pfam" id="PF02875"/>
    </source>
</evidence>
<dbReference type="InterPro" id="IPR004101">
    <property type="entry name" value="Mur_ligase_C"/>
</dbReference>
<comment type="catalytic activity">
    <reaction evidence="17">
        <text>7,8-dihydropteroate + L-glutamate + ATP = 7,8-dihydrofolate + ADP + phosphate + H(+)</text>
        <dbReference type="Rhea" id="RHEA:23584"/>
        <dbReference type="ChEBI" id="CHEBI:15378"/>
        <dbReference type="ChEBI" id="CHEBI:17839"/>
        <dbReference type="ChEBI" id="CHEBI:29985"/>
        <dbReference type="ChEBI" id="CHEBI:30616"/>
        <dbReference type="ChEBI" id="CHEBI:43474"/>
        <dbReference type="ChEBI" id="CHEBI:57451"/>
        <dbReference type="ChEBI" id="CHEBI:456216"/>
        <dbReference type="EC" id="6.3.2.12"/>
    </reaction>
</comment>
<evidence type="ECO:0000256" key="6">
    <source>
        <dbReference type="ARBA" id="ARBA00013023"/>
    </source>
</evidence>
<evidence type="ECO:0000256" key="9">
    <source>
        <dbReference type="ARBA" id="ARBA00022598"/>
    </source>
</evidence>
<keyword evidence="14" id="KW-0289">Folate biosynthesis</keyword>
<sequence>MFRAAKEVHDWMDQHCVRGIQPGLDRMEWVLERLGHPERRCKWIHIAGTNGKGSTGAIITSILREADYSVGVFLSPHILEWNERIQVDGMGISEESFVQWSNTVLPHLEELIAQGNAPSPFEFWTLIAICYFALEACPWFVVWETGLGGRWDSTNVVHPLVSVITNIGYDHKEFLGSTLPDIAREKAGIIKRGVPLVCSVEDEDAKAVIHQAALSESASIYQLHKQFSYEIEESTAHKQMFSFTSPYERLTNLSLGLQGIHQFQNASTALMTIDILRRRYITVVEEAHIRAGLEKVRWAGRMEKMQDQPLVILDGAHNQDGIQSLVKSLTHLYPHQKIRFVLASLQDKEIDLLQPIADTAHKIVVTEIPHFPRSRKANELATLLTPYFSGSIQALEKPWDAVQTAMNEANPDDVIVITGSLYLVSEVRPHFIRSI</sequence>
<dbReference type="PANTHER" id="PTHR11136:SF0">
    <property type="entry name" value="DIHYDROFOLATE SYNTHETASE-RELATED"/>
    <property type="match status" value="1"/>
</dbReference>
<comment type="subunit">
    <text evidence="5">Monomer.</text>
</comment>
<evidence type="ECO:0000256" key="14">
    <source>
        <dbReference type="ARBA" id="ARBA00022909"/>
    </source>
</evidence>
<dbReference type="RefSeq" id="WP_131849765.1">
    <property type="nucleotide sequence ID" value="NZ_SLXV01000048.1"/>
</dbReference>
<dbReference type="GO" id="GO:0008841">
    <property type="term" value="F:dihydrofolate synthase activity"/>
    <property type="evidence" value="ECO:0007669"/>
    <property type="project" value="UniProtKB-EC"/>
</dbReference>
<feature type="domain" description="Mur ligase central" evidence="20">
    <location>
        <begin position="153"/>
        <end position="271"/>
    </location>
</feature>
<dbReference type="OrthoDB" id="9809356at2"/>
<protein>
    <recommendedName>
        <fullName evidence="8">Dihydrofolate synthase/folylpolyglutamate synthase</fullName>
        <ecNumber evidence="6">6.3.2.12</ecNumber>
        <ecNumber evidence="7">6.3.2.17</ecNumber>
    </recommendedName>
    <alternativeName>
        <fullName evidence="15">Tetrahydrofolylpolyglutamate synthase</fullName>
    </alternativeName>
</protein>
<evidence type="ECO:0000256" key="8">
    <source>
        <dbReference type="ARBA" id="ARBA00019357"/>
    </source>
</evidence>
<dbReference type="InterPro" id="IPR036565">
    <property type="entry name" value="Mur-like_cat_sf"/>
</dbReference>
<evidence type="ECO:0000256" key="7">
    <source>
        <dbReference type="ARBA" id="ARBA00013025"/>
    </source>
</evidence>
<comment type="cofactor">
    <cofactor evidence="1">
        <name>Mg(2+)</name>
        <dbReference type="ChEBI" id="CHEBI:18420"/>
    </cofactor>
</comment>
<dbReference type="GO" id="GO:0005737">
    <property type="term" value="C:cytoplasm"/>
    <property type="evidence" value="ECO:0007669"/>
    <property type="project" value="TreeGrafter"/>
</dbReference>
<keyword evidence="22" id="KW-1185">Reference proteome</keyword>
<evidence type="ECO:0000256" key="10">
    <source>
        <dbReference type="ARBA" id="ARBA00022723"/>
    </source>
</evidence>
<dbReference type="SUPFAM" id="SSF53244">
    <property type="entry name" value="MurD-like peptide ligases, peptide-binding domain"/>
    <property type="match status" value="1"/>
</dbReference>
<evidence type="ECO:0000256" key="12">
    <source>
        <dbReference type="ARBA" id="ARBA00022840"/>
    </source>
</evidence>
<gene>
    <name evidence="21" type="ORF">EDD57_14816</name>
</gene>
<keyword evidence="11 18" id="KW-0547">Nucleotide-binding</keyword>
<reference evidence="21 22" key="1">
    <citation type="submission" date="2019-03" db="EMBL/GenBank/DDBJ databases">
        <title>Genomic Encyclopedia of Type Strains, Phase IV (KMG-IV): sequencing the most valuable type-strain genomes for metagenomic binning, comparative biology and taxonomic classification.</title>
        <authorList>
            <person name="Goeker M."/>
        </authorList>
    </citation>
    <scope>NUCLEOTIDE SEQUENCE [LARGE SCALE GENOMIC DNA]</scope>
    <source>
        <strain evidence="21 22">DSM 46831</strain>
    </source>
</reference>
<dbReference type="GO" id="GO:0005524">
    <property type="term" value="F:ATP binding"/>
    <property type="evidence" value="ECO:0007669"/>
    <property type="project" value="UniProtKB-KW"/>
</dbReference>
<organism evidence="21 22">
    <name type="scientific">Baia soyae</name>
    <dbReference type="NCBI Taxonomy" id="1544746"/>
    <lineage>
        <taxon>Bacteria</taxon>
        <taxon>Bacillati</taxon>
        <taxon>Bacillota</taxon>
        <taxon>Bacilli</taxon>
        <taxon>Bacillales</taxon>
        <taxon>Thermoactinomycetaceae</taxon>
        <taxon>Baia</taxon>
    </lineage>
</organism>
<evidence type="ECO:0000256" key="2">
    <source>
        <dbReference type="ARBA" id="ARBA00004799"/>
    </source>
</evidence>
<evidence type="ECO:0000256" key="15">
    <source>
        <dbReference type="ARBA" id="ARBA00030592"/>
    </source>
</evidence>
<feature type="domain" description="Mur ligase C-terminal" evidence="19">
    <location>
        <begin position="300"/>
        <end position="420"/>
    </location>
</feature>
<dbReference type="FunFam" id="3.40.1190.10:FF:000004">
    <property type="entry name" value="Dihydrofolate synthase/folylpolyglutamate synthase"/>
    <property type="match status" value="1"/>
</dbReference>
<comment type="caution">
    <text evidence="21">The sequence shown here is derived from an EMBL/GenBank/DDBJ whole genome shotgun (WGS) entry which is preliminary data.</text>
</comment>
<dbReference type="AlphaFoldDB" id="A0A4R2RUN6"/>
<comment type="similarity">
    <text evidence="4 18">Belongs to the folylpolyglutamate synthase family.</text>
</comment>
<evidence type="ECO:0000259" key="20">
    <source>
        <dbReference type="Pfam" id="PF08245"/>
    </source>
</evidence>
<dbReference type="GO" id="GO:0004326">
    <property type="term" value="F:tetrahydrofolylpolyglutamate synthase activity"/>
    <property type="evidence" value="ECO:0007669"/>
    <property type="project" value="UniProtKB-EC"/>
</dbReference>
<dbReference type="Pfam" id="PF08245">
    <property type="entry name" value="Mur_ligase_M"/>
    <property type="match status" value="1"/>
</dbReference>
<dbReference type="Pfam" id="PF02875">
    <property type="entry name" value="Mur_ligase_C"/>
    <property type="match status" value="1"/>
</dbReference>
<proteinExistence type="inferred from homology"/>
<dbReference type="GO" id="GO:0046872">
    <property type="term" value="F:metal ion binding"/>
    <property type="evidence" value="ECO:0007669"/>
    <property type="project" value="UniProtKB-KW"/>
</dbReference>
<evidence type="ECO:0000313" key="21">
    <source>
        <dbReference type="EMBL" id="TCP63651.1"/>
    </source>
</evidence>
<keyword evidence="10" id="KW-0479">Metal-binding</keyword>
<evidence type="ECO:0000256" key="1">
    <source>
        <dbReference type="ARBA" id="ARBA00001946"/>
    </source>
</evidence>
<evidence type="ECO:0000256" key="18">
    <source>
        <dbReference type="PIRNR" id="PIRNR001563"/>
    </source>
</evidence>
<dbReference type="Gene3D" id="3.40.1190.10">
    <property type="entry name" value="Mur-like, catalytic domain"/>
    <property type="match status" value="1"/>
</dbReference>
<dbReference type="Gene3D" id="3.90.190.20">
    <property type="entry name" value="Mur ligase, C-terminal domain"/>
    <property type="match status" value="1"/>
</dbReference>
<name>A0A4R2RUN6_9BACL</name>
<dbReference type="SUPFAM" id="SSF53623">
    <property type="entry name" value="MurD-like peptide ligases, catalytic domain"/>
    <property type="match status" value="1"/>
</dbReference>
<dbReference type="EC" id="6.3.2.17" evidence="7"/>